<keyword evidence="2" id="KW-1185">Reference proteome</keyword>
<dbReference type="OrthoDB" id="3078754at2"/>
<dbReference type="RefSeq" id="WP_135418444.1">
    <property type="nucleotide sequence ID" value="NZ_SRLB01000026.1"/>
</dbReference>
<dbReference type="Proteomes" id="UP000297535">
    <property type="component" value="Unassembled WGS sequence"/>
</dbReference>
<reference evidence="1 2" key="1">
    <citation type="submission" date="2019-04" db="EMBL/GenBank/DDBJ databases">
        <authorList>
            <person name="Feng G."/>
            <person name="Zhu H."/>
        </authorList>
    </citation>
    <scope>NUCLEOTIDE SEQUENCE [LARGE SCALE GENOMIC DNA]</scope>
    <source>
        <strain evidence="1 2">6HR-1</strain>
    </source>
</reference>
<sequence length="296" mass="34036">MAIHFDIVRDGRHFSARPDKGTPFRIAEKVKFRSKKTGVERFGLSNDGTFFGSQEAKQQLYTAADFTDVYQFWAEFIEPTAICEGQSFISLNTYDRARFTFGFGQLAVHVPDGDFILWFRDMLRRPEAMDYFPNLQLENGRIVKIEDGKSVEMESKDSTERLQKYLNPTLDEVEDAEVIAAAKLIHWTTTHADARLLQVQHMVNTARRLMREADRRLGLDDRTADLCCIIMDVRHQGRAGFDDLQKALLDRNPYAALLDVGSDGQPERCRNLKAALQPRRAGLRRRRWSRALGDFV</sequence>
<comment type="caution">
    <text evidence="1">The sequence shown here is derived from an EMBL/GenBank/DDBJ whole genome shotgun (WGS) entry which is preliminary data.</text>
</comment>
<name>A0A4Z0NHH9_9HYPH</name>
<accession>A0A4Z0NHH9</accession>
<gene>
    <name evidence="1" type="ORF">EU555_26785</name>
</gene>
<proteinExistence type="predicted"/>
<dbReference type="AlphaFoldDB" id="A0A4Z0NHH9"/>
<protein>
    <submittedName>
        <fullName evidence="1">Uncharacterized protein</fullName>
    </submittedName>
</protein>
<evidence type="ECO:0000313" key="1">
    <source>
        <dbReference type="EMBL" id="TGD95691.1"/>
    </source>
</evidence>
<organism evidence="1 2">
    <name type="scientific">Methylobacterium nonmethylotrophicum</name>
    <dbReference type="NCBI Taxonomy" id="1141884"/>
    <lineage>
        <taxon>Bacteria</taxon>
        <taxon>Pseudomonadati</taxon>
        <taxon>Pseudomonadota</taxon>
        <taxon>Alphaproteobacteria</taxon>
        <taxon>Hyphomicrobiales</taxon>
        <taxon>Methylobacteriaceae</taxon>
        <taxon>Methylobacterium</taxon>
    </lineage>
</organism>
<evidence type="ECO:0000313" key="2">
    <source>
        <dbReference type="Proteomes" id="UP000297535"/>
    </source>
</evidence>
<dbReference type="EMBL" id="SRLB01000026">
    <property type="protein sequence ID" value="TGD95691.1"/>
    <property type="molecule type" value="Genomic_DNA"/>
</dbReference>